<dbReference type="EMBL" id="ODYU01001138">
    <property type="protein sequence ID" value="SOQ36929.1"/>
    <property type="molecule type" value="Genomic_DNA"/>
</dbReference>
<organism evidence="2">
    <name type="scientific">Spodoptera frugiperda</name>
    <name type="common">Fall armyworm</name>
    <dbReference type="NCBI Taxonomy" id="7108"/>
    <lineage>
        <taxon>Eukaryota</taxon>
        <taxon>Metazoa</taxon>
        <taxon>Ecdysozoa</taxon>
        <taxon>Arthropoda</taxon>
        <taxon>Hexapoda</taxon>
        <taxon>Insecta</taxon>
        <taxon>Pterygota</taxon>
        <taxon>Neoptera</taxon>
        <taxon>Endopterygota</taxon>
        <taxon>Lepidoptera</taxon>
        <taxon>Glossata</taxon>
        <taxon>Ditrysia</taxon>
        <taxon>Noctuoidea</taxon>
        <taxon>Noctuidae</taxon>
        <taxon>Amphipyrinae</taxon>
        <taxon>Spodoptera</taxon>
    </lineage>
</organism>
<reference evidence="2" key="1">
    <citation type="submission" date="2016-07" db="EMBL/GenBank/DDBJ databases">
        <authorList>
            <person name="Bretaudeau A."/>
        </authorList>
    </citation>
    <scope>NUCLEOTIDE SEQUENCE</scope>
    <source>
        <strain evidence="2">Rice</strain>
        <tissue evidence="2">Whole body</tissue>
    </source>
</reference>
<evidence type="ECO:0000313" key="2">
    <source>
        <dbReference type="EMBL" id="SOQ36929.1"/>
    </source>
</evidence>
<feature type="region of interest" description="Disordered" evidence="1">
    <location>
        <begin position="1"/>
        <end position="20"/>
    </location>
</feature>
<proteinExistence type="predicted"/>
<gene>
    <name evidence="2" type="ORF">SFRICE_017080</name>
</gene>
<evidence type="ECO:0000256" key="1">
    <source>
        <dbReference type="SAM" id="MobiDB-lite"/>
    </source>
</evidence>
<accession>A0A2H1V7Z7</accession>
<protein>
    <submittedName>
        <fullName evidence="2">SFRICE_017080</fullName>
    </submittedName>
</protein>
<feature type="compositionally biased region" description="Polar residues" evidence="1">
    <location>
        <begin position="1"/>
        <end position="13"/>
    </location>
</feature>
<dbReference type="AlphaFoldDB" id="A0A2H1V7Z7"/>
<name>A0A2H1V7Z7_SPOFR</name>
<sequence length="358" mass="40177">MEKSSEQCSQTRDIAQPTLMMKRPSKEGVTVCLFGDVLWGDVMTDVRKLSNDFSRLGFFRREARRSVRLLLTKTTPFLLLPFEPEPRSKSGITTLTTPPHSLTTGPHLWGYESSLNMLLDHKSRRRDSTGSQEAALAKVAPTPVCNKAVQAAKAPRASLESDGFSIQLSSKKDSYVSQMGNNFATQLHIKRISVSDILVSSSIIKIMAFATVPKYRKLRDINKHGKYPVSSFNDSVSDHFDRRNSFFVRVYVSTGASVNPLGSPQLWIRHQPYWAPSVVHGFWKCARYMAIGSPHIIWDSQQKLPFLRVENHLITSFAFGEARGSVRLLLTKNYPVPFLALRIGASLNPLGSLQLRII</sequence>